<evidence type="ECO:0000256" key="1">
    <source>
        <dbReference type="SAM" id="SignalP"/>
    </source>
</evidence>
<accession>A0A9X3AZE2</accession>
<reference evidence="2" key="1">
    <citation type="journal article" date="2023" name="Int. J. Syst. Evol. Microbiol.">
        <title>&lt;i&gt;Shewanella septentrionalis&lt;/i&gt; sp. nov. and &lt;i&gt;Shewanella holmiensis&lt;/i&gt; sp. nov., isolated from Baltic Sea water and sediments.</title>
        <authorList>
            <person name="Martin-Rodriguez A.J."/>
            <person name="Thorell K."/>
            <person name="Joffre E."/>
            <person name="Jensie-Markopoulos S."/>
            <person name="Moore E.R.B."/>
            <person name="Sjoling A."/>
        </authorList>
    </citation>
    <scope>NUCLEOTIDE SEQUENCE</scope>
    <source>
        <strain evidence="2">SP1W3</strain>
    </source>
</reference>
<proteinExistence type="predicted"/>
<dbReference type="EMBL" id="JAMTCC010000006">
    <property type="protein sequence ID" value="MCT7944718.1"/>
    <property type="molecule type" value="Genomic_DNA"/>
</dbReference>
<evidence type="ECO:0000313" key="3">
    <source>
        <dbReference type="Proteomes" id="UP001155604"/>
    </source>
</evidence>
<dbReference type="Proteomes" id="UP001155604">
    <property type="component" value="Unassembled WGS sequence"/>
</dbReference>
<evidence type="ECO:0008006" key="4">
    <source>
        <dbReference type="Google" id="ProtNLM"/>
    </source>
</evidence>
<feature type="signal peptide" evidence="1">
    <location>
        <begin position="1"/>
        <end position="22"/>
    </location>
</feature>
<dbReference type="RefSeq" id="WP_259483956.1">
    <property type="nucleotide sequence ID" value="NZ_JAMTCC010000006.1"/>
</dbReference>
<keyword evidence="3" id="KW-1185">Reference proteome</keyword>
<evidence type="ECO:0000313" key="2">
    <source>
        <dbReference type="EMBL" id="MCT7944718.1"/>
    </source>
</evidence>
<protein>
    <recommendedName>
        <fullName evidence="4">DUF2884 family protein</fullName>
    </recommendedName>
</protein>
<gene>
    <name evidence="2" type="ORF">NE536_04985</name>
</gene>
<dbReference type="AlphaFoldDB" id="A0A9X3AZE2"/>
<name>A0A9X3AZE2_9GAMM</name>
<comment type="caution">
    <text evidence="2">The sequence shown here is derived from an EMBL/GenBank/DDBJ whole genome shotgun (WGS) entry which is preliminary data.</text>
</comment>
<organism evidence="2 3">
    <name type="scientific">Shewanella septentrionalis</name>
    <dbReference type="NCBI Taxonomy" id="2952223"/>
    <lineage>
        <taxon>Bacteria</taxon>
        <taxon>Pseudomonadati</taxon>
        <taxon>Pseudomonadota</taxon>
        <taxon>Gammaproteobacteria</taxon>
        <taxon>Alteromonadales</taxon>
        <taxon>Shewanellaceae</taxon>
        <taxon>Shewanella</taxon>
    </lineage>
</organism>
<keyword evidence="1" id="KW-0732">Signal</keyword>
<feature type="chain" id="PRO_5040937738" description="DUF2884 family protein" evidence="1">
    <location>
        <begin position="23"/>
        <end position="211"/>
    </location>
</feature>
<sequence>MNTRTQLMGGLFILALIPTAIWATQTKSQATSNSADEGISVFSQSVLSQSQPDFSWIYVKQDGEMTIGAGHSDDWEQLERQGNPYHADYLWVKTAGTPYVITDPAIVAQIKTAIMPMQQQGEKMQAIGEQMQQKGDAINSQTQQLLLNVATDKEDPKIQAEIDNLSTSMDMLGQQMNELSKVHESLSNTAEKQIVSLAQAAIKAGTAIKAP</sequence>